<dbReference type="WBParaSite" id="DME_0000242901-mRNA-1">
    <property type="protein sequence ID" value="DME_0000242901-mRNA-1"/>
    <property type="gene ID" value="DME_0000242901"/>
</dbReference>
<dbReference type="InterPro" id="IPR010684">
    <property type="entry name" value="RNA_pol_II_trans_fac_SIII_A"/>
</dbReference>
<accession>A0A158Q3H7</accession>
<dbReference type="InterPro" id="IPR035441">
    <property type="entry name" value="TFIIS/LEDGF_dom_sf"/>
</dbReference>
<sequence>MGHDNEVRQKVEKYMRLLSNPAKIGSALRHLNNIHMTLELLSETGVGKAVNQLRNHCDHGNDALQLVEKWKEIARSYGLRQRRRHSSSSSSKNEDSSPTRKKEKCEVEGSSVSKKEKSIDCKKPSSKLMDEPRCSTSFAEMLASADTAKPWKPKKHKTNHNHWKCSEIDINYKPSRPICYEPSPVIRDHQNEGKLDRSDSIYFIEGILQTSEADTSMFKPRKDKRKIYAGRRKGDIGKEIPSLQELCIRLLTANINAIEQVGDAPYYLLKPILEKCDAYQLSAIERRNPHLTDDTDELWEKIVRRTYPRCELDEYESWRDCYVVRRIRDENDKKLKILSTRINQHNRETTAPVKTALLADAKAPRDVRKRQIRYGTGHSTYDLPCASEVSKARKAIFEKGNKDSLSNLPVSVRNTNSSLGAHSTKKPAQSKKGALMIKTLKMMKNSFKR</sequence>
<evidence type="ECO:0000313" key="8">
    <source>
        <dbReference type="Proteomes" id="UP000274756"/>
    </source>
</evidence>
<evidence type="ECO:0000256" key="1">
    <source>
        <dbReference type="ARBA" id="ARBA00004123"/>
    </source>
</evidence>
<dbReference type="PROSITE" id="PS51319">
    <property type="entry name" value="TFIIS_N"/>
    <property type="match status" value="1"/>
</dbReference>
<evidence type="ECO:0000256" key="2">
    <source>
        <dbReference type="ARBA" id="ARBA00023242"/>
    </source>
</evidence>
<feature type="region of interest" description="Disordered" evidence="4">
    <location>
        <begin position="78"/>
        <end position="111"/>
    </location>
</feature>
<organism evidence="7 9">
    <name type="scientific">Dracunculus medinensis</name>
    <name type="common">Guinea worm</name>
    <dbReference type="NCBI Taxonomy" id="318479"/>
    <lineage>
        <taxon>Eukaryota</taxon>
        <taxon>Metazoa</taxon>
        <taxon>Ecdysozoa</taxon>
        <taxon>Nematoda</taxon>
        <taxon>Chromadorea</taxon>
        <taxon>Rhabditida</taxon>
        <taxon>Spirurina</taxon>
        <taxon>Dracunculoidea</taxon>
        <taxon>Dracunculidae</taxon>
        <taxon>Dracunculus</taxon>
    </lineage>
</organism>
<dbReference type="InterPro" id="IPR051870">
    <property type="entry name" value="Elongin-A_domain"/>
</dbReference>
<feature type="region of interest" description="Disordered" evidence="4">
    <location>
        <begin position="406"/>
        <end position="432"/>
    </location>
</feature>
<proteinExistence type="predicted"/>
<keyword evidence="2 3" id="KW-0539">Nucleus</keyword>
<feature type="compositionally biased region" description="Polar residues" evidence="4">
    <location>
        <begin position="406"/>
        <end position="421"/>
    </location>
</feature>
<dbReference type="Pfam" id="PF06881">
    <property type="entry name" value="Elongin_A"/>
    <property type="match status" value="1"/>
</dbReference>
<dbReference type="SUPFAM" id="SSF47676">
    <property type="entry name" value="Conserved domain common to transcription factors TFIIS, elongin A, CRSP70"/>
    <property type="match status" value="1"/>
</dbReference>
<evidence type="ECO:0000259" key="5">
    <source>
        <dbReference type="PROSITE" id="PS51319"/>
    </source>
</evidence>
<evidence type="ECO:0000256" key="3">
    <source>
        <dbReference type="PROSITE-ProRule" id="PRU00649"/>
    </source>
</evidence>
<dbReference type="InterPro" id="IPR003617">
    <property type="entry name" value="TFIIS/CRSP70_N_sub"/>
</dbReference>
<evidence type="ECO:0000313" key="6">
    <source>
        <dbReference type="EMBL" id="VDN56816.1"/>
    </source>
</evidence>
<dbReference type="Gene3D" id="1.20.930.10">
    <property type="entry name" value="Conserved domain common to transcription factors TFIIS, elongin A, CRSP70"/>
    <property type="match status" value="1"/>
</dbReference>
<keyword evidence="8" id="KW-1185">Reference proteome</keyword>
<dbReference type="GO" id="GO:0006368">
    <property type="term" value="P:transcription elongation by RNA polymerase II"/>
    <property type="evidence" value="ECO:0007669"/>
    <property type="project" value="InterPro"/>
</dbReference>
<feature type="domain" description="TFIIS N-terminal" evidence="5">
    <location>
        <begin position="6"/>
        <end position="77"/>
    </location>
</feature>
<reference evidence="9" key="1">
    <citation type="submission" date="2016-04" db="UniProtKB">
        <authorList>
            <consortium name="WormBaseParasite"/>
        </authorList>
    </citation>
    <scope>IDENTIFICATION</scope>
</reference>
<dbReference type="Proteomes" id="UP000274756">
    <property type="component" value="Unassembled WGS sequence"/>
</dbReference>
<dbReference type="AlphaFoldDB" id="A0A158Q3H7"/>
<dbReference type="Pfam" id="PF08711">
    <property type="entry name" value="Med26"/>
    <property type="match status" value="1"/>
</dbReference>
<feature type="compositionally biased region" description="Basic and acidic residues" evidence="4">
    <location>
        <begin position="92"/>
        <end position="111"/>
    </location>
</feature>
<name>A0A158Q3H7_DRAME</name>
<dbReference type="InterPro" id="IPR017923">
    <property type="entry name" value="TFIIS_N"/>
</dbReference>
<evidence type="ECO:0000256" key="4">
    <source>
        <dbReference type="SAM" id="MobiDB-lite"/>
    </source>
</evidence>
<gene>
    <name evidence="6" type="ORF">DME_LOCUS6789</name>
</gene>
<dbReference type="EMBL" id="UYYG01001157">
    <property type="protein sequence ID" value="VDN56816.1"/>
    <property type="molecule type" value="Genomic_DNA"/>
</dbReference>
<reference evidence="6 8" key="2">
    <citation type="submission" date="2018-11" db="EMBL/GenBank/DDBJ databases">
        <authorList>
            <consortium name="Pathogen Informatics"/>
        </authorList>
    </citation>
    <scope>NUCLEOTIDE SEQUENCE [LARGE SCALE GENOMIC DNA]</scope>
</reference>
<dbReference type="Proteomes" id="UP000038040">
    <property type="component" value="Unplaced"/>
</dbReference>
<dbReference type="GO" id="GO:0070449">
    <property type="term" value="C:elongin complex"/>
    <property type="evidence" value="ECO:0007669"/>
    <property type="project" value="InterPro"/>
</dbReference>
<dbReference type="SMART" id="SM00509">
    <property type="entry name" value="TFS2N"/>
    <property type="match status" value="1"/>
</dbReference>
<dbReference type="Gene3D" id="6.10.250.3180">
    <property type="match status" value="1"/>
</dbReference>
<protein>
    <submittedName>
        <fullName evidence="9">TFIIS N-terminal domain-containing protein</fullName>
    </submittedName>
</protein>
<comment type="subcellular location">
    <subcellularLocation>
        <location evidence="1 3">Nucleus</location>
    </subcellularLocation>
</comment>
<evidence type="ECO:0000313" key="7">
    <source>
        <dbReference type="Proteomes" id="UP000038040"/>
    </source>
</evidence>
<dbReference type="STRING" id="318479.A0A158Q3H7"/>
<dbReference type="OrthoDB" id="21513at2759"/>
<dbReference type="PANTHER" id="PTHR15141">
    <property type="entry name" value="TRANSCRIPTION ELONGATION FACTOR B POLYPEPTIDE 3"/>
    <property type="match status" value="1"/>
</dbReference>
<dbReference type="PANTHER" id="PTHR15141:SF76">
    <property type="entry name" value="TRANSCRIPTION ELONGATION FACTOR B POLYPEPTIDE 3"/>
    <property type="match status" value="1"/>
</dbReference>
<evidence type="ECO:0000313" key="9">
    <source>
        <dbReference type="WBParaSite" id="DME_0000242901-mRNA-1"/>
    </source>
</evidence>